<evidence type="ECO:0000313" key="2">
    <source>
        <dbReference type="Proteomes" id="UP000654304"/>
    </source>
</evidence>
<dbReference type="RefSeq" id="WP_186904876.1">
    <property type="nucleotide sequence ID" value="NZ_JACOGD010000009.1"/>
</dbReference>
<dbReference type="Pfam" id="PF11142">
    <property type="entry name" value="DUF2917"/>
    <property type="match status" value="1"/>
</dbReference>
<sequence>MQKHAEHQQLQLAAGQIQSWTGTHAHQVCVHSGLVWLTVSDDRLDYWLSAGMQMHLPANQKVVVESWGLPSTLSLHQLEQLQQLSLQLVQPASAETGAAVLSAESCSTTAGELACR</sequence>
<accession>A0ABR7A8T7</accession>
<keyword evidence="2" id="KW-1185">Reference proteome</keyword>
<dbReference type="InterPro" id="IPR021317">
    <property type="entry name" value="DUF2917"/>
</dbReference>
<evidence type="ECO:0000313" key="1">
    <source>
        <dbReference type="EMBL" id="MBC3933301.1"/>
    </source>
</evidence>
<proteinExistence type="predicted"/>
<name>A0ABR7A8T7_9BURK</name>
<comment type="caution">
    <text evidence="1">The sequence shown here is derived from an EMBL/GenBank/DDBJ whole genome shotgun (WGS) entry which is preliminary data.</text>
</comment>
<reference evidence="1 2" key="1">
    <citation type="submission" date="2020-08" db="EMBL/GenBank/DDBJ databases">
        <title>Novel species isolated from subtropical streams in China.</title>
        <authorList>
            <person name="Lu H."/>
        </authorList>
    </citation>
    <scope>NUCLEOTIDE SEQUENCE [LARGE SCALE GENOMIC DNA]</scope>
    <source>
        <strain evidence="1 2">CY22W</strain>
    </source>
</reference>
<dbReference type="Proteomes" id="UP000654304">
    <property type="component" value="Unassembled WGS sequence"/>
</dbReference>
<gene>
    <name evidence="1" type="ORF">H8K43_16600</name>
</gene>
<protein>
    <submittedName>
        <fullName evidence="1">DUF2917 domain-containing protein</fullName>
    </submittedName>
</protein>
<dbReference type="EMBL" id="JACOGD010000009">
    <property type="protein sequence ID" value="MBC3933301.1"/>
    <property type="molecule type" value="Genomic_DNA"/>
</dbReference>
<organism evidence="1 2">
    <name type="scientific">Undibacterium curvum</name>
    <dbReference type="NCBI Taxonomy" id="2762294"/>
    <lineage>
        <taxon>Bacteria</taxon>
        <taxon>Pseudomonadati</taxon>
        <taxon>Pseudomonadota</taxon>
        <taxon>Betaproteobacteria</taxon>
        <taxon>Burkholderiales</taxon>
        <taxon>Oxalobacteraceae</taxon>
        <taxon>Undibacterium</taxon>
    </lineage>
</organism>